<proteinExistence type="predicted"/>
<evidence type="ECO:0000313" key="2">
    <source>
        <dbReference type="Proteomes" id="UP000187406"/>
    </source>
</evidence>
<dbReference type="EMBL" id="BDDD01000321">
    <property type="protein sequence ID" value="GAV63788.1"/>
    <property type="molecule type" value="Genomic_DNA"/>
</dbReference>
<name>A0A1Q3B710_CEPFO</name>
<sequence>IDEEDSDYDISGEYPRGRVRRRNMVDDNDRGLHLDVPDFDGSLNPDNFVDWMNAIERLFNYKVYTEEKKFKIAILKLNKYASFWWENVRNQRFGEGNERIRT</sequence>
<comment type="caution">
    <text evidence="1">The sequence shown here is derived from an EMBL/GenBank/DDBJ whole genome shotgun (WGS) entry which is preliminary data.</text>
</comment>
<dbReference type="Proteomes" id="UP000187406">
    <property type="component" value="Unassembled WGS sequence"/>
</dbReference>
<dbReference type="InParanoid" id="A0A1Q3B710"/>
<gene>
    <name evidence="1" type="ORF">CFOL_v3_07306</name>
</gene>
<organism evidence="1 2">
    <name type="scientific">Cephalotus follicularis</name>
    <name type="common">Albany pitcher plant</name>
    <dbReference type="NCBI Taxonomy" id="3775"/>
    <lineage>
        <taxon>Eukaryota</taxon>
        <taxon>Viridiplantae</taxon>
        <taxon>Streptophyta</taxon>
        <taxon>Embryophyta</taxon>
        <taxon>Tracheophyta</taxon>
        <taxon>Spermatophyta</taxon>
        <taxon>Magnoliopsida</taxon>
        <taxon>eudicotyledons</taxon>
        <taxon>Gunneridae</taxon>
        <taxon>Pentapetalae</taxon>
        <taxon>rosids</taxon>
        <taxon>fabids</taxon>
        <taxon>Oxalidales</taxon>
        <taxon>Cephalotaceae</taxon>
        <taxon>Cephalotus</taxon>
    </lineage>
</organism>
<dbReference type="AlphaFoldDB" id="A0A1Q3B710"/>
<evidence type="ECO:0000313" key="1">
    <source>
        <dbReference type="EMBL" id="GAV63788.1"/>
    </source>
</evidence>
<protein>
    <recommendedName>
        <fullName evidence="3">Retrotransposon gag domain-containing protein</fullName>
    </recommendedName>
</protein>
<evidence type="ECO:0008006" key="3">
    <source>
        <dbReference type="Google" id="ProtNLM"/>
    </source>
</evidence>
<feature type="non-terminal residue" evidence="1">
    <location>
        <position position="1"/>
    </location>
</feature>
<accession>A0A1Q3B710</accession>
<dbReference type="OrthoDB" id="1934635at2759"/>
<keyword evidence="2" id="KW-1185">Reference proteome</keyword>
<reference evidence="2" key="1">
    <citation type="submission" date="2016-04" db="EMBL/GenBank/DDBJ databases">
        <title>Cephalotus genome sequencing.</title>
        <authorList>
            <person name="Fukushima K."/>
            <person name="Hasebe M."/>
            <person name="Fang X."/>
        </authorList>
    </citation>
    <scope>NUCLEOTIDE SEQUENCE [LARGE SCALE GENOMIC DNA]</scope>
    <source>
        <strain evidence="2">cv. St1</strain>
    </source>
</reference>